<dbReference type="PANTHER" id="PTHR47738:SF3">
    <property type="entry name" value="PHOSPHOTRANSFERASE SYSTEM MANNITOL_FRUCTOSE-SPECIFIC IIA DOMAIN CONTAINING PROTEIN"/>
    <property type="match status" value="1"/>
</dbReference>
<dbReference type="InterPro" id="IPR016152">
    <property type="entry name" value="PTrfase/Anion_transptr"/>
</dbReference>
<dbReference type="CDD" id="cd00211">
    <property type="entry name" value="PTS_IIA_fru"/>
    <property type="match status" value="1"/>
</dbReference>
<feature type="domain" description="PTS EIIA type-2" evidence="1">
    <location>
        <begin position="4"/>
        <end position="151"/>
    </location>
</feature>
<sequence>MIWEVLDENLIIPELDASNSDEVFEKLGGRLIEQGYCKDTYINALKEREKNYPTGIDLGGINFAMPHTDSQHVNKTAIAIGVLKNPVHFYHMGTTDRDVTVNLIFMLAVENPNEHIGFIGGLLELFQDQDLLEKLTKAKTPKDIVEIFKEKELKQ</sequence>
<dbReference type="Pfam" id="PF00359">
    <property type="entry name" value="PTS_EIIA_2"/>
    <property type="match status" value="1"/>
</dbReference>
<dbReference type="SUPFAM" id="SSF55804">
    <property type="entry name" value="Phoshotransferase/anion transport protein"/>
    <property type="match status" value="1"/>
</dbReference>
<proteinExistence type="predicted"/>
<accession>A0A9D9H5A1</accession>
<evidence type="ECO:0000313" key="3">
    <source>
        <dbReference type="Proteomes" id="UP000823611"/>
    </source>
</evidence>
<protein>
    <submittedName>
        <fullName evidence="2">PTS sugar transporter subunit IIA</fullName>
    </submittedName>
</protein>
<dbReference type="PROSITE" id="PS51094">
    <property type="entry name" value="PTS_EIIA_TYPE_2"/>
    <property type="match status" value="1"/>
</dbReference>
<dbReference type="InterPro" id="IPR002178">
    <property type="entry name" value="PTS_EIIA_type-2_dom"/>
</dbReference>
<dbReference type="EMBL" id="JADIMX010000164">
    <property type="protein sequence ID" value="MBO8435323.1"/>
    <property type="molecule type" value="Genomic_DNA"/>
</dbReference>
<organism evidence="2 3">
    <name type="scientific">Candidatus Fimicola merdigallinarum</name>
    <dbReference type="NCBI Taxonomy" id="2840819"/>
    <lineage>
        <taxon>Bacteria</taxon>
        <taxon>Bacillati</taxon>
        <taxon>Bacillota</taxon>
        <taxon>Clostridia</taxon>
        <taxon>Lachnospirales</taxon>
        <taxon>Lachnospiraceae</taxon>
        <taxon>Lachnospiraceae incertae sedis</taxon>
        <taxon>Candidatus Fimicola</taxon>
    </lineage>
</organism>
<reference evidence="2" key="2">
    <citation type="journal article" date="2021" name="PeerJ">
        <title>Extensive microbial diversity within the chicken gut microbiome revealed by metagenomics and culture.</title>
        <authorList>
            <person name="Gilroy R."/>
            <person name="Ravi A."/>
            <person name="Getino M."/>
            <person name="Pursley I."/>
            <person name="Horton D.L."/>
            <person name="Alikhan N.F."/>
            <person name="Baker D."/>
            <person name="Gharbi K."/>
            <person name="Hall N."/>
            <person name="Watson M."/>
            <person name="Adriaenssens E.M."/>
            <person name="Foster-Nyarko E."/>
            <person name="Jarju S."/>
            <person name="Secka A."/>
            <person name="Antonio M."/>
            <person name="Oren A."/>
            <person name="Chaudhuri R.R."/>
            <person name="La Ragione R."/>
            <person name="Hildebrand F."/>
            <person name="Pallen M.J."/>
        </authorList>
    </citation>
    <scope>NUCLEOTIDE SEQUENCE</scope>
    <source>
        <strain evidence="2">F6-4510</strain>
    </source>
</reference>
<name>A0A9D9H5A1_9FIRM</name>
<dbReference type="AlphaFoldDB" id="A0A9D9H5A1"/>
<comment type="caution">
    <text evidence="2">The sequence shown here is derived from an EMBL/GenBank/DDBJ whole genome shotgun (WGS) entry which is preliminary data.</text>
</comment>
<evidence type="ECO:0000259" key="1">
    <source>
        <dbReference type="PROSITE" id="PS51094"/>
    </source>
</evidence>
<dbReference type="Gene3D" id="3.40.930.10">
    <property type="entry name" value="Mannitol-specific EII, Chain A"/>
    <property type="match status" value="1"/>
</dbReference>
<gene>
    <name evidence="2" type="ORF">IAC55_08400</name>
</gene>
<keyword evidence="2" id="KW-0762">Sugar transport</keyword>
<dbReference type="Proteomes" id="UP000823611">
    <property type="component" value="Unassembled WGS sequence"/>
</dbReference>
<reference evidence="2" key="1">
    <citation type="submission" date="2020-10" db="EMBL/GenBank/DDBJ databases">
        <authorList>
            <person name="Gilroy R."/>
        </authorList>
    </citation>
    <scope>NUCLEOTIDE SEQUENCE</scope>
    <source>
        <strain evidence="2">F6-4510</strain>
    </source>
</reference>
<keyword evidence="2" id="KW-0813">Transport</keyword>
<evidence type="ECO:0000313" key="2">
    <source>
        <dbReference type="EMBL" id="MBO8435323.1"/>
    </source>
</evidence>
<dbReference type="PANTHER" id="PTHR47738">
    <property type="entry name" value="PTS SYSTEM FRUCTOSE-LIKE EIIA COMPONENT-RELATED"/>
    <property type="match status" value="1"/>
</dbReference>
<dbReference type="InterPro" id="IPR051541">
    <property type="entry name" value="PTS_SugarTrans_NitroReg"/>
</dbReference>